<dbReference type="Pfam" id="PF20206">
    <property type="entry name" value="Tra1_ring"/>
    <property type="match status" value="1"/>
</dbReference>
<evidence type="ECO:0000313" key="2">
    <source>
        <dbReference type="EMBL" id="TBU54374.1"/>
    </source>
</evidence>
<dbReference type="AlphaFoldDB" id="A0A4Q9PJV4"/>
<sequence>MHMLPLKLSRPASCLLWHATLNLAICLLSDDFGLVGLRSLSVEFLQDGNTRSRCSIHLPRVINRTTGCIFISLHLGQPPDTMDTSSKLASEHLTMYELVPAAAGPIRGPQADVHFEIGHRLLDHFRIVADPQTLQASSRLPLIENYGLKKLVSLANIFHLQSAANIFLENLVNAIVQIESVLHFSRESPFSAPLARYQERYLSDAMDYFMRRLAFPMQIRTLRSILRPNLAPNLLR</sequence>
<dbReference type="EMBL" id="ML145190">
    <property type="protein sequence ID" value="TBU54374.1"/>
    <property type="molecule type" value="Genomic_DNA"/>
</dbReference>
<protein>
    <submittedName>
        <fullName evidence="2">Uncharacterized protein</fullName>
    </submittedName>
</protein>
<keyword evidence="1" id="KW-0732">Signal</keyword>
<accession>A0A4Q9PJV4</accession>
<dbReference type="Proteomes" id="UP000292082">
    <property type="component" value="Unassembled WGS sequence"/>
</dbReference>
<evidence type="ECO:0000256" key="1">
    <source>
        <dbReference type="SAM" id="SignalP"/>
    </source>
</evidence>
<dbReference type="InterPro" id="IPR046805">
    <property type="entry name" value="Tra1_ring"/>
</dbReference>
<organism evidence="2 3">
    <name type="scientific">Dichomitus squalens</name>
    <dbReference type="NCBI Taxonomy" id="114155"/>
    <lineage>
        <taxon>Eukaryota</taxon>
        <taxon>Fungi</taxon>
        <taxon>Dikarya</taxon>
        <taxon>Basidiomycota</taxon>
        <taxon>Agaricomycotina</taxon>
        <taxon>Agaricomycetes</taxon>
        <taxon>Polyporales</taxon>
        <taxon>Polyporaceae</taxon>
        <taxon>Dichomitus</taxon>
    </lineage>
</organism>
<name>A0A4Q9PJV4_9APHY</name>
<feature type="signal peptide" evidence="1">
    <location>
        <begin position="1"/>
        <end position="24"/>
    </location>
</feature>
<gene>
    <name evidence="2" type="ORF">BD310DRAFT_1041819</name>
</gene>
<proteinExistence type="predicted"/>
<dbReference type="STRING" id="114155.A0A4Q9PJV4"/>
<keyword evidence="3" id="KW-1185">Reference proteome</keyword>
<evidence type="ECO:0000313" key="3">
    <source>
        <dbReference type="Proteomes" id="UP000292082"/>
    </source>
</evidence>
<reference evidence="2 3" key="1">
    <citation type="submission" date="2019-01" db="EMBL/GenBank/DDBJ databases">
        <title>Draft genome sequences of three monokaryotic isolates of the white-rot basidiomycete fungus Dichomitus squalens.</title>
        <authorList>
            <consortium name="DOE Joint Genome Institute"/>
            <person name="Lopez S.C."/>
            <person name="Andreopoulos B."/>
            <person name="Pangilinan J."/>
            <person name="Lipzen A."/>
            <person name="Riley R."/>
            <person name="Ahrendt S."/>
            <person name="Ng V."/>
            <person name="Barry K."/>
            <person name="Daum C."/>
            <person name="Grigoriev I.V."/>
            <person name="Hilden K.S."/>
            <person name="Makela M.R."/>
            <person name="de Vries R.P."/>
        </authorList>
    </citation>
    <scope>NUCLEOTIDE SEQUENCE [LARGE SCALE GENOMIC DNA]</scope>
    <source>
        <strain evidence="2 3">CBS 464.89</strain>
    </source>
</reference>
<feature type="chain" id="PRO_5020358545" evidence="1">
    <location>
        <begin position="25"/>
        <end position="236"/>
    </location>
</feature>